<dbReference type="AlphaFoldDB" id="A0A8J2PE27"/>
<feature type="non-terminal residue" evidence="1">
    <location>
        <position position="1"/>
    </location>
</feature>
<dbReference type="Proteomes" id="UP000708208">
    <property type="component" value="Unassembled WGS sequence"/>
</dbReference>
<sequence>MKYNMRLIGQFTESEGLSDDIPKRRLRKRRTANSFGAASQLPENIFMFSGSQDFPRNQPLLLTVEDEVDFSNQPEQR</sequence>
<keyword evidence="2" id="KW-1185">Reference proteome</keyword>
<accession>A0A8J2PE27</accession>
<comment type="caution">
    <text evidence="1">The sequence shown here is derived from an EMBL/GenBank/DDBJ whole genome shotgun (WGS) entry which is preliminary data.</text>
</comment>
<proteinExistence type="predicted"/>
<dbReference type="EMBL" id="CAJVCH010256233">
    <property type="protein sequence ID" value="CAG7733791.1"/>
    <property type="molecule type" value="Genomic_DNA"/>
</dbReference>
<reference evidence="1" key="1">
    <citation type="submission" date="2021-06" db="EMBL/GenBank/DDBJ databases">
        <authorList>
            <person name="Hodson N. C."/>
            <person name="Mongue J. A."/>
            <person name="Jaron S. K."/>
        </authorList>
    </citation>
    <scope>NUCLEOTIDE SEQUENCE</scope>
</reference>
<protein>
    <submittedName>
        <fullName evidence="1">Uncharacterized protein</fullName>
    </submittedName>
</protein>
<evidence type="ECO:0000313" key="2">
    <source>
        <dbReference type="Proteomes" id="UP000708208"/>
    </source>
</evidence>
<gene>
    <name evidence="1" type="ORF">AFUS01_LOCUS22214</name>
</gene>
<name>A0A8J2PE27_9HEXA</name>
<evidence type="ECO:0000313" key="1">
    <source>
        <dbReference type="EMBL" id="CAG7733791.1"/>
    </source>
</evidence>
<organism evidence="1 2">
    <name type="scientific">Allacma fusca</name>
    <dbReference type="NCBI Taxonomy" id="39272"/>
    <lineage>
        <taxon>Eukaryota</taxon>
        <taxon>Metazoa</taxon>
        <taxon>Ecdysozoa</taxon>
        <taxon>Arthropoda</taxon>
        <taxon>Hexapoda</taxon>
        <taxon>Collembola</taxon>
        <taxon>Symphypleona</taxon>
        <taxon>Sminthuridae</taxon>
        <taxon>Allacma</taxon>
    </lineage>
</organism>